<keyword evidence="4" id="KW-1185">Reference proteome</keyword>
<dbReference type="EMBL" id="NIVC01000696">
    <property type="protein sequence ID" value="PAA78285.1"/>
    <property type="molecule type" value="Genomic_DNA"/>
</dbReference>
<dbReference type="Proteomes" id="UP000215902">
    <property type="component" value="Unassembled WGS sequence"/>
</dbReference>
<evidence type="ECO:0000313" key="3">
    <source>
        <dbReference type="EMBL" id="PAA78285.1"/>
    </source>
</evidence>
<accession>A0A267FWS1</accession>
<protein>
    <submittedName>
        <fullName evidence="3">Uncharacterized protein</fullName>
    </submittedName>
</protein>
<evidence type="ECO:0000313" key="4">
    <source>
        <dbReference type="Proteomes" id="UP000215902"/>
    </source>
</evidence>
<reference evidence="3 4" key="1">
    <citation type="submission" date="2017-06" db="EMBL/GenBank/DDBJ databases">
        <title>A platform for efficient transgenesis in Macrostomum lignano, a flatworm model organism for stem cell research.</title>
        <authorList>
            <person name="Berezikov E."/>
        </authorList>
    </citation>
    <scope>NUCLEOTIDE SEQUENCE [LARGE SCALE GENOMIC DNA]</scope>
    <source>
        <strain evidence="3">DV1</strain>
        <tissue evidence="3">Whole organism</tissue>
    </source>
</reference>
<name>A0A267FWS1_9PLAT</name>
<dbReference type="AlphaFoldDB" id="A0A267FWS1"/>
<evidence type="ECO:0000313" key="2">
    <source>
        <dbReference type="EMBL" id="PAA49957.1"/>
    </source>
</evidence>
<sequence length="160" mass="18470">MTSWPTSLTFLSPSARHGEAVSNKNHQERQHRKRRSRPSESSVRQPDLETDSERFRFYLLKLSDVMPDSFLIRLPGIRIVSSQDPMLSETMRLVLQFGRRFSRDYVRVHVLCQLVHLLVCEDSFGGRYFGSVDSATVADHYWTGVLSVQLRRIHGLPAIL</sequence>
<dbReference type="EMBL" id="NIVC01003751">
    <property type="protein sequence ID" value="PAA49957.1"/>
    <property type="molecule type" value="Genomic_DNA"/>
</dbReference>
<feature type="region of interest" description="Disordered" evidence="1">
    <location>
        <begin position="1"/>
        <end position="48"/>
    </location>
</feature>
<gene>
    <name evidence="3" type="ORF">BOX15_Mlig025467g1</name>
    <name evidence="2" type="ORF">BOX15_Mlig031744g1</name>
</gene>
<organism evidence="3 4">
    <name type="scientific">Macrostomum lignano</name>
    <dbReference type="NCBI Taxonomy" id="282301"/>
    <lineage>
        <taxon>Eukaryota</taxon>
        <taxon>Metazoa</taxon>
        <taxon>Spiralia</taxon>
        <taxon>Lophotrochozoa</taxon>
        <taxon>Platyhelminthes</taxon>
        <taxon>Rhabditophora</taxon>
        <taxon>Macrostomorpha</taxon>
        <taxon>Macrostomida</taxon>
        <taxon>Macrostomidae</taxon>
        <taxon>Macrostomum</taxon>
    </lineage>
</organism>
<comment type="caution">
    <text evidence="3">The sequence shown here is derived from an EMBL/GenBank/DDBJ whole genome shotgun (WGS) entry which is preliminary data.</text>
</comment>
<feature type="compositionally biased region" description="Polar residues" evidence="1">
    <location>
        <begin position="1"/>
        <end position="12"/>
    </location>
</feature>
<evidence type="ECO:0000256" key="1">
    <source>
        <dbReference type="SAM" id="MobiDB-lite"/>
    </source>
</evidence>
<proteinExistence type="predicted"/>